<dbReference type="HOGENOM" id="CLU_3215426_0_0_9"/>
<accession>G7WF72</accession>
<dbReference type="PATRIC" id="fig|768706.3.peg.2089"/>
<gene>
    <name evidence="1" type="ordered locus">Desor_2075</name>
</gene>
<name>G7WF72_DESOD</name>
<keyword evidence="2" id="KW-1185">Reference proteome</keyword>
<dbReference type="Proteomes" id="UP000006346">
    <property type="component" value="Chromosome"/>
</dbReference>
<dbReference type="STRING" id="768706.Desor_2075"/>
<sequence>MTMDQFSEWVQSVFDSCNIHNELETRELIIEVMRKFHSLYKSI</sequence>
<dbReference type="eggNOG" id="ENOG502ZHM9">
    <property type="taxonomic scope" value="Bacteria"/>
</dbReference>
<evidence type="ECO:0000313" key="2">
    <source>
        <dbReference type="Proteomes" id="UP000006346"/>
    </source>
</evidence>
<dbReference type="KEGG" id="dor:Desor_2075"/>
<organism evidence="1 2">
    <name type="scientific">Desulfosporosinus orientis (strain ATCC 19365 / DSM 765 / NCIMB 8382 / VKM B-1628 / Singapore I)</name>
    <name type="common">Desulfotomaculum orientis</name>
    <dbReference type="NCBI Taxonomy" id="768706"/>
    <lineage>
        <taxon>Bacteria</taxon>
        <taxon>Bacillati</taxon>
        <taxon>Bacillota</taxon>
        <taxon>Clostridia</taxon>
        <taxon>Eubacteriales</taxon>
        <taxon>Desulfitobacteriaceae</taxon>
        <taxon>Desulfosporosinus</taxon>
    </lineage>
</organism>
<dbReference type="EMBL" id="CP003108">
    <property type="protein sequence ID" value="AET67683.1"/>
    <property type="molecule type" value="Genomic_DNA"/>
</dbReference>
<proteinExistence type="predicted"/>
<dbReference type="AlphaFoldDB" id="G7WF72"/>
<dbReference type="RefSeq" id="WP_014184498.1">
    <property type="nucleotide sequence ID" value="NC_016584.1"/>
</dbReference>
<protein>
    <submittedName>
        <fullName evidence="1">Uncharacterized protein</fullName>
    </submittedName>
</protein>
<reference evidence="2" key="1">
    <citation type="submission" date="2011-11" db="EMBL/GenBank/DDBJ databases">
        <title>Complete sequence of Desulfosporosinus orientis DSM 765.</title>
        <authorList>
            <person name="Lucas S."/>
            <person name="Han J."/>
            <person name="Lapidus A."/>
            <person name="Cheng J.-F."/>
            <person name="Goodwin L."/>
            <person name="Pitluck S."/>
            <person name="Peters L."/>
            <person name="Ovchinnikova G."/>
            <person name="Teshima H."/>
            <person name="Detter J.C."/>
            <person name="Han C."/>
            <person name="Tapia R."/>
            <person name="Land M."/>
            <person name="Hauser L."/>
            <person name="Kyrpides N."/>
            <person name="Ivanova N."/>
            <person name="Pagani I."/>
            <person name="Pester M."/>
            <person name="Spring S."/>
            <person name="Ollivier B."/>
            <person name="Rattei T."/>
            <person name="Klenk H.-P."/>
            <person name="Wagner M."/>
            <person name="Loy A."/>
            <person name="Woyke T."/>
        </authorList>
    </citation>
    <scope>NUCLEOTIDE SEQUENCE [LARGE SCALE GENOMIC DNA]</scope>
    <source>
        <strain evidence="2">ATCC 19365 / DSM 765 / NCIMB 8382 / VKM B-1628</strain>
    </source>
</reference>
<reference evidence="1 2" key="2">
    <citation type="journal article" date="2012" name="J. Bacteriol.">
        <title>Complete genome sequences of Desulfosporosinus orientis DSM765T, Desulfosporosinus youngiae DSM17734T, Desulfosporosinus meridiei DSM13257T, and Desulfosporosinus acidiphilus DSM22704T.</title>
        <authorList>
            <person name="Pester M."/>
            <person name="Brambilla E."/>
            <person name="Alazard D."/>
            <person name="Rattei T."/>
            <person name="Weinmaier T."/>
            <person name="Han J."/>
            <person name="Lucas S."/>
            <person name="Lapidus A."/>
            <person name="Cheng J.F."/>
            <person name="Goodwin L."/>
            <person name="Pitluck S."/>
            <person name="Peters L."/>
            <person name="Ovchinnikova G."/>
            <person name="Teshima H."/>
            <person name="Detter J.C."/>
            <person name="Han C.S."/>
            <person name="Tapia R."/>
            <person name="Land M.L."/>
            <person name="Hauser L."/>
            <person name="Kyrpides N.C."/>
            <person name="Ivanova N.N."/>
            <person name="Pagani I."/>
            <person name="Huntmann M."/>
            <person name="Wei C.L."/>
            <person name="Davenport K.W."/>
            <person name="Daligault H."/>
            <person name="Chain P.S."/>
            <person name="Chen A."/>
            <person name="Mavromatis K."/>
            <person name="Markowitz V."/>
            <person name="Szeto E."/>
            <person name="Mikhailova N."/>
            <person name="Pati A."/>
            <person name="Wagner M."/>
            <person name="Woyke T."/>
            <person name="Ollivier B."/>
            <person name="Klenk H.P."/>
            <person name="Spring S."/>
            <person name="Loy A."/>
        </authorList>
    </citation>
    <scope>NUCLEOTIDE SEQUENCE [LARGE SCALE GENOMIC DNA]</scope>
    <source>
        <strain evidence="2">ATCC 19365 / DSM 765 / NCIMB 8382 / VKM B-1628</strain>
    </source>
</reference>
<evidence type="ECO:0000313" key="1">
    <source>
        <dbReference type="EMBL" id="AET67683.1"/>
    </source>
</evidence>